<comment type="similarity">
    <text evidence="2 10">Belongs to the purine nucleoside phosphorylase YfiH/LACC1 family.</text>
</comment>
<evidence type="ECO:0000313" key="12">
    <source>
        <dbReference type="Proteomes" id="UP000785783"/>
    </source>
</evidence>
<dbReference type="Gene3D" id="3.60.140.10">
    <property type="entry name" value="CNF1/YfiH-like putative cysteine hydrolases"/>
    <property type="match status" value="1"/>
</dbReference>
<dbReference type="GO" id="GO:0016787">
    <property type="term" value="F:hydrolase activity"/>
    <property type="evidence" value="ECO:0007669"/>
    <property type="project" value="UniProtKB-KW"/>
</dbReference>
<organism evidence="11 12">
    <name type="scientific">PS1 clade bacterium</name>
    <dbReference type="NCBI Taxonomy" id="2175152"/>
    <lineage>
        <taxon>Bacteria</taxon>
        <taxon>Pseudomonadati</taxon>
        <taxon>Pseudomonadota</taxon>
        <taxon>Alphaproteobacteria</taxon>
        <taxon>PS1 clade</taxon>
    </lineage>
</organism>
<evidence type="ECO:0000256" key="5">
    <source>
        <dbReference type="ARBA" id="ARBA00022801"/>
    </source>
</evidence>
<comment type="catalytic activity">
    <reaction evidence="9">
        <text>S-methyl-5'-thioadenosine + phosphate = 5-(methylsulfanyl)-alpha-D-ribose 1-phosphate + adenine</text>
        <dbReference type="Rhea" id="RHEA:11852"/>
        <dbReference type="ChEBI" id="CHEBI:16708"/>
        <dbReference type="ChEBI" id="CHEBI:17509"/>
        <dbReference type="ChEBI" id="CHEBI:43474"/>
        <dbReference type="ChEBI" id="CHEBI:58533"/>
        <dbReference type="EC" id="2.4.2.28"/>
    </reaction>
    <physiologicalReaction direction="left-to-right" evidence="9">
        <dbReference type="Rhea" id="RHEA:11853"/>
    </physiologicalReaction>
</comment>
<dbReference type="NCBIfam" id="TIGR00726">
    <property type="entry name" value="peptidoglycan editing factor PgeF"/>
    <property type="match status" value="1"/>
</dbReference>
<dbReference type="PANTHER" id="PTHR30616:SF2">
    <property type="entry name" value="PURINE NUCLEOSIDE PHOSPHORYLASE LACC1"/>
    <property type="match status" value="1"/>
</dbReference>
<evidence type="ECO:0000256" key="8">
    <source>
        <dbReference type="ARBA" id="ARBA00048968"/>
    </source>
</evidence>
<proteinExistence type="inferred from homology"/>
<dbReference type="GO" id="GO:0017061">
    <property type="term" value="F:S-methyl-5-thioadenosine phosphorylase activity"/>
    <property type="evidence" value="ECO:0007669"/>
    <property type="project" value="UniProtKB-EC"/>
</dbReference>
<dbReference type="Proteomes" id="UP000785783">
    <property type="component" value="Unassembled WGS sequence"/>
</dbReference>
<evidence type="ECO:0000313" key="11">
    <source>
        <dbReference type="EMBL" id="MBL6761244.1"/>
    </source>
</evidence>
<keyword evidence="6" id="KW-0862">Zinc</keyword>
<comment type="catalytic activity">
    <reaction evidence="8">
        <text>adenosine + phosphate = alpha-D-ribose 1-phosphate + adenine</text>
        <dbReference type="Rhea" id="RHEA:27642"/>
        <dbReference type="ChEBI" id="CHEBI:16335"/>
        <dbReference type="ChEBI" id="CHEBI:16708"/>
        <dbReference type="ChEBI" id="CHEBI:43474"/>
        <dbReference type="ChEBI" id="CHEBI:57720"/>
        <dbReference type="EC" id="2.4.2.1"/>
    </reaction>
    <physiologicalReaction direction="left-to-right" evidence="8">
        <dbReference type="Rhea" id="RHEA:27643"/>
    </physiologicalReaction>
</comment>
<dbReference type="EMBL" id="JADHOK010000006">
    <property type="protein sequence ID" value="MBL6761244.1"/>
    <property type="molecule type" value="Genomic_DNA"/>
</dbReference>
<name>A0A937HFG4_9PROT</name>
<evidence type="ECO:0000256" key="9">
    <source>
        <dbReference type="ARBA" id="ARBA00049893"/>
    </source>
</evidence>
<dbReference type="InterPro" id="IPR003730">
    <property type="entry name" value="Cu_polyphenol_OxRdtase"/>
</dbReference>
<dbReference type="InterPro" id="IPR011324">
    <property type="entry name" value="Cytotoxic_necrot_fac-like_cat"/>
</dbReference>
<dbReference type="SUPFAM" id="SSF64438">
    <property type="entry name" value="CNF1/YfiH-like putative cysteine hydrolases"/>
    <property type="match status" value="1"/>
</dbReference>
<accession>A0A937HFG4</accession>
<dbReference type="PANTHER" id="PTHR30616">
    <property type="entry name" value="UNCHARACTERIZED PROTEIN YFIH"/>
    <property type="match status" value="1"/>
</dbReference>
<dbReference type="Pfam" id="PF02578">
    <property type="entry name" value="Cu-oxidase_4"/>
    <property type="match status" value="1"/>
</dbReference>
<dbReference type="AlphaFoldDB" id="A0A937HFG4"/>
<comment type="catalytic activity">
    <reaction evidence="1">
        <text>inosine + phosphate = alpha-D-ribose 1-phosphate + hypoxanthine</text>
        <dbReference type="Rhea" id="RHEA:27646"/>
        <dbReference type="ChEBI" id="CHEBI:17368"/>
        <dbReference type="ChEBI" id="CHEBI:17596"/>
        <dbReference type="ChEBI" id="CHEBI:43474"/>
        <dbReference type="ChEBI" id="CHEBI:57720"/>
        <dbReference type="EC" id="2.4.2.1"/>
    </reaction>
    <physiologicalReaction direction="left-to-right" evidence="1">
        <dbReference type="Rhea" id="RHEA:27647"/>
    </physiologicalReaction>
</comment>
<evidence type="ECO:0000256" key="10">
    <source>
        <dbReference type="RuleBase" id="RU361274"/>
    </source>
</evidence>
<evidence type="ECO:0000256" key="1">
    <source>
        <dbReference type="ARBA" id="ARBA00000553"/>
    </source>
</evidence>
<sequence>MVAPITHPALGVPHGFFTRKGGVSDGIYDSLNTGLGSDDDSDRVLENRDRVRAALAASALVTAHQTHSTVTHFIDTAQTGLKADALVTKTHGLAIGALAADCAPVLLADATNSIVGAAHSGWRGAFDGILASVVETMRVHGGRDITAIIGPCISQAAYEVGPEFIARFETDYADDLDLFSPSRQQHHHMFDLPRFVQRQLGRADVAAHILGPCTYQEEDAFFSYRRTTHRGEADYGRQISAICLPA</sequence>
<protein>
    <recommendedName>
        <fullName evidence="10">Purine nucleoside phosphorylase</fullName>
    </recommendedName>
</protein>
<dbReference type="InterPro" id="IPR038371">
    <property type="entry name" value="Cu_polyphenol_OxRdtase_sf"/>
</dbReference>
<comment type="caution">
    <text evidence="11">The sequence shown here is derived from an EMBL/GenBank/DDBJ whole genome shotgun (WGS) entry which is preliminary data.</text>
</comment>
<evidence type="ECO:0000256" key="2">
    <source>
        <dbReference type="ARBA" id="ARBA00007353"/>
    </source>
</evidence>
<reference evidence="11" key="1">
    <citation type="submission" date="2020-10" db="EMBL/GenBank/DDBJ databases">
        <title>Microbiome of the Black Sea water column analyzed by genome centric metagenomics.</title>
        <authorList>
            <person name="Cabello-Yeves P.J."/>
            <person name="Callieri C."/>
            <person name="Picazo A."/>
            <person name="Mehrshad M."/>
            <person name="Haro-Moreno J.M."/>
            <person name="Roda-Garcia J."/>
            <person name="Dzembekova N."/>
            <person name="Slabakova V."/>
            <person name="Slabakova N."/>
            <person name="Moncheva S."/>
            <person name="Rodriguez-Valera F."/>
        </authorList>
    </citation>
    <scope>NUCLEOTIDE SEQUENCE</scope>
    <source>
        <strain evidence="11">BS307-5m-G5</strain>
    </source>
</reference>
<evidence type="ECO:0000256" key="7">
    <source>
        <dbReference type="ARBA" id="ARBA00047989"/>
    </source>
</evidence>
<evidence type="ECO:0000256" key="6">
    <source>
        <dbReference type="ARBA" id="ARBA00022833"/>
    </source>
</evidence>
<dbReference type="GO" id="GO:0005507">
    <property type="term" value="F:copper ion binding"/>
    <property type="evidence" value="ECO:0007669"/>
    <property type="project" value="TreeGrafter"/>
</dbReference>
<comment type="catalytic activity">
    <reaction evidence="7">
        <text>adenosine + H2O + H(+) = inosine + NH4(+)</text>
        <dbReference type="Rhea" id="RHEA:24408"/>
        <dbReference type="ChEBI" id="CHEBI:15377"/>
        <dbReference type="ChEBI" id="CHEBI:15378"/>
        <dbReference type="ChEBI" id="CHEBI:16335"/>
        <dbReference type="ChEBI" id="CHEBI:17596"/>
        <dbReference type="ChEBI" id="CHEBI:28938"/>
        <dbReference type="EC" id="3.5.4.4"/>
    </reaction>
    <physiologicalReaction direction="left-to-right" evidence="7">
        <dbReference type="Rhea" id="RHEA:24409"/>
    </physiologicalReaction>
</comment>
<gene>
    <name evidence="11" type="primary">pgeF</name>
    <name evidence="11" type="ORF">ISQ19_00930</name>
</gene>
<keyword evidence="4" id="KW-0479">Metal-binding</keyword>
<evidence type="ECO:0000256" key="4">
    <source>
        <dbReference type="ARBA" id="ARBA00022723"/>
    </source>
</evidence>
<keyword evidence="3" id="KW-0808">Transferase</keyword>
<dbReference type="CDD" id="cd16833">
    <property type="entry name" value="YfiH"/>
    <property type="match status" value="1"/>
</dbReference>
<evidence type="ECO:0000256" key="3">
    <source>
        <dbReference type="ARBA" id="ARBA00022679"/>
    </source>
</evidence>
<keyword evidence="5" id="KW-0378">Hydrolase</keyword>